<dbReference type="GO" id="GO:0015074">
    <property type="term" value="P:DNA integration"/>
    <property type="evidence" value="ECO:0007669"/>
    <property type="project" value="InterPro"/>
</dbReference>
<dbReference type="AlphaFoldDB" id="G7V608"/>
<dbReference type="Gene3D" id="3.30.420.10">
    <property type="entry name" value="Ribonuclease H-like superfamily/Ribonuclease H"/>
    <property type="match status" value="1"/>
</dbReference>
<keyword evidence="1" id="KW-0812">Transmembrane</keyword>
<organism evidence="3 4">
    <name type="scientific">Thermovirga lienii (strain ATCC BAA-1197 / DSM 17291 / Cas60314)</name>
    <dbReference type="NCBI Taxonomy" id="580340"/>
    <lineage>
        <taxon>Bacteria</taxon>
        <taxon>Thermotogati</taxon>
        <taxon>Synergistota</taxon>
        <taxon>Synergistia</taxon>
        <taxon>Synergistales</taxon>
        <taxon>Thermovirgaceae</taxon>
        <taxon>Thermovirga</taxon>
    </lineage>
</organism>
<dbReference type="HOGENOM" id="CLU_696251_0_0_0"/>
<gene>
    <name evidence="3" type="ordered locus">Tlie_1264</name>
</gene>
<dbReference type="InterPro" id="IPR012337">
    <property type="entry name" value="RNaseH-like_sf"/>
</dbReference>
<evidence type="ECO:0000256" key="1">
    <source>
        <dbReference type="SAM" id="Phobius"/>
    </source>
</evidence>
<dbReference type="InterPro" id="IPR001584">
    <property type="entry name" value="Integrase_cat-core"/>
</dbReference>
<reference evidence="3 4" key="2">
    <citation type="journal article" date="2012" name="Stand. Genomic Sci.">
        <title>Genome sequence of the moderately thermophilic, amino-acid-degrading and sulfur-reducing bacterium Thermovirga lienii type strain (Cas60314(T)).</title>
        <authorList>
            <person name="Goker M."/>
            <person name="Saunders E."/>
            <person name="Lapidus A."/>
            <person name="Nolan M."/>
            <person name="Lucas S."/>
            <person name="Hammon N."/>
            <person name="Deshpande S."/>
            <person name="Cheng J.F."/>
            <person name="Han C."/>
            <person name="Tapia R."/>
            <person name="Goodwin L.A."/>
            <person name="Pitluck S."/>
            <person name="Liolios K."/>
            <person name="Mavromatis K."/>
            <person name="Pagani I."/>
            <person name="Ivanova N."/>
            <person name="Mikhailova N."/>
            <person name="Pati A."/>
            <person name="Chen A."/>
            <person name="Palaniappan K."/>
            <person name="Land M."/>
            <person name="Chang Y.J."/>
            <person name="Jeffries C.D."/>
            <person name="Brambilla E.M."/>
            <person name="Rohde M."/>
            <person name="Spring S."/>
            <person name="Detter J.C."/>
            <person name="Woyke T."/>
            <person name="Bristow J."/>
            <person name="Eisen J.A."/>
            <person name="Markowitz V."/>
            <person name="Hugenholtz P."/>
            <person name="Kyrpides N.C."/>
            <person name="Klenk H.P."/>
        </authorList>
    </citation>
    <scope>NUCLEOTIDE SEQUENCE [LARGE SCALE GENOMIC DNA]</scope>
    <source>
        <strain evidence="4">ATCC BAA-1197 / DSM 17291 / Cas60314</strain>
    </source>
</reference>
<keyword evidence="1" id="KW-0472">Membrane</keyword>
<accession>G7V608</accession>
<dbReference type="KEGG" id="tli:Tlie_1264"/>
<keyword evidence="4" id="KW-1185">Reference proteome</keyword>
<dbReference type="EMBL" id="CP003096">
    <property type="protein sequence ID" value="AER66995.1"/>
    <property type="molecule type" value="Genomic_DNA"/>
</dbReference>
<sequence length="437" mass="50798">MTSLYQRLKESGNPKAPMEVICDLIEKGKTAKEIANIMGITERWVRTLMKRKKDGLSAKELLHKKGPRSPHPKRTKPHIEALVIETQQKTNMGPRRLARELKRTLNLNISSYTIRNILRRNNVKTKKVRSRNGNKRYYANLNHWEALQYFQIDSKHIADAKTLPPKAYAALFKYRLPKYQFTAIDIKTRMRILCFSDECSFANGFSFILYIAFLMRALGIRHRMFFQTDNGSEFGGSEESRKRKILQEKFLEPLGVTLLSIPKGEKEAQGFVERSHRTDDEEFYIPALPHITSRKVFMTSAASWVKYYNQKRSHGGRDMNGKTPKEKIFELSLVSSKAATSIPPILLDKVNTFILKMVGAQNISWDSHHLLQLIKRKQFVAPYILAQESHRWACILLDLFRKTERNSRKGARLVYVGTPKRLRPSLYWGFLFLFLFV</sequence>
<dbReference type="SUPFAM" id="SSF46689">
    <property type="entry name" value="Homeodomain-like"/>
    <property type="match status" value="1"/>
</dbReference>
<name>G7V608_THELD</name>
<protein>
    <submittedName>
        <fullName evidence="3">Integrase catalytic region</fullName>
    </submittedName>
</protein>
<feature type="domain" description="Integrase catalytic" evidence="2">
    <location>
        <begin position="160"/>
        <end position="332"/>
    </location>
</feature>
<dbReference type="GO" id="GO:0003676">
    <property type="term" value="F:nucleic acid binding"/>
    <property type="evidence" value="ECO:0007669"/>
    <property type="project" value="InterPro"/>
</dbReference>
<feature type="transmembrane region" description="Helical" evidence="1">
    <location>
        <begin position="200"/>
        <end position="218"/>
    </location>
</feature>
<dbReference type="Proteomes" id="UP000005868">
    <property type="component" value="Chromosome"/>
</dbReference>
<evidence type="ECO:0000313" key="3">
    <source>
        <dbReference type="EMBL" id="AER66995.1"/>
    </source>
</evidence>
<proteinExistence type="predicted"/>
<keyword evidence="1" id="KW-1133">Transmembrane helix</keyword>
<evidence type="ECO:0000259" key="2">
    <source>
        <dbReference type="PROSITE" id="PS50994"/>
    </source>
</evidence>
<dbReference type="InterPro" id="IPR036397">
    <property type="entry name" value="RNaseH_sf"/>
</dbReference>
<dbReference type="PROSITE" id="PS50994">
    <property type="entry name" value="INTEGRASE"/>
    <property type="match status" value="1"/>
</dbReference>
<dbReference type="eggNOG" id="COG2801">
    <property type="taxonomic scope" value="Bacteria"/>
</dbReference>
<reference evidence="4" key="1">
    <citation type="submission" date="2011-10" db="EMBL/GenBank/DDBJ databases">
        <title>The complete genome of chromosome of Thermovirga lienii DSM 17291.</title>
        <authorList>
            <consortium name="US DOE Joint Genome Institute (JGI-PGF)"/>
            <person name="Lucas S."/>
            <person name="Copeland A."/>
            <person name="Lapidus A."/>
            <person name="Glavina del Rio T."/>
            <person name="Dalin E."/>
            <person name="Tice H."/>
            <person name="Bruce D."/>
            <person name="Goodwin L."/>
            <person name="Pitluck S."/>
            <person name="Peters L."/>
            <person name="Mikhailova N."/>
            <person name="Saunders E."/>
            <person name="Kyrpides N."/>
            <person name="Mavromatis K."/>
            <person name="Ivanova N."/>
            <person name="Last F.I."/>
            <person name="Brettin T."/>
            <person name="Detter J.C."/>
            <person name="Han C."/>
            <person name="Larimer F."/>
            <person name="Land M."/>
            <person name="Hauser L."/>
            <person name="Markowitz V."/>
            <person name="Cheng J.-F."/>
            <person name="Hugenholtz P."/>
            <person name="Woyke T."/>
            <person name="Wu D."/>
            <person name="Spring S."/>
            <person name="Schroeder M."/>
            <person name="Brambilla E.-M."/>
            <person name="Klenk H.-P."/>
            <person name="Eisen J.A."/>
        </authorList>
    </citation>
    <scope>NUCLEOTIDE SEQUENCE [LARGE SCALE GENOMIC DNA]</scope>
    <source>
        <strain evidence="4">ATCC BAA-1197 / DSM 17291 / Cas60314</strain>
    </source>
</reference>
<dbReference type="SUPFAM" id="SSF53098">
    <property type="entry name" value="Ribonuclease H-like"/>
    <property type="match status" value="1"/>
</dbReference>
<dbReference type="InterPro" id="IPR009057">
    <property type="entry name" value="Homeodomain-like_sf"/>
</dbReference>
<dbReference type="STRING" id="580340.Tlie_1264"/>
<evidence type="ECO:0000313" key="4">
    <source>
        <dbReference type="Proteomes" id="UP000005868"/>
    </source>
</evidence>